<evidence type="ECO:0000313" key="3">
    <source>
        <dbReference type="Proteomes" id="UP000734854"/>
    </source>
</evidence>
<dbReference type="Proteomes" id="UP000734854">
    <property type="component" value="Unassembled WGS sequence"/>
</dbReference>
<dbReference type="EMBL" id="JACMSC010000008">
    <property type="protein sequence ID" value="KAG6511625.1"/>
    <property type="molecule type" value="Genomic_DNA"/>
</dbReference>
<evidence type="ECO:0008006" key="4">
    <source>
        <dbReference type="Google" id="ProtNLM"/>
    </source>
</evidence>
<evidence type="ECO:0000256" key="1">
    <source>
        <dbReference type="ARBA" id="ARBA00005536"/>
    </source>
</evidence>
<organism evidence="2 3">
    <name type="scientific">Zingiber officinale</name>
    <name type="common">Ginger</name>
    <name type="synonym">Amomum zingiber</name>
    <dbReference type="NCBI Taxonomy" id="94328"/>
    <lineage>
        <taxon>Eukaryota</taxon>
        <taxon>Viridiplantae</taxon>
        <taxon>Streptophyta</taxon>
        <taxon>Embryophyta</taxon>
        <taxon>Tracheophyta</taxon>
        <taxon>Spermatophyta</taxon>
        <taxon>Magnoliopsida</taxon>
        <taxon>Liliopsida</taxon>
        <taxon>Zingiberales</taxon>
        <taxon>Zingiberaceae</taxon>
        <taxon>Zingiber</taxon>
    </lineage>
</organism>
<dbReference type="PANTHER" id="PTHR12161">
    <property type="entry name" value="IST1 FAMILY MEMBER"/>
    <property type="match status" value="1"/>
</dbReference>
<proteinExistence type="inferred from homology"/>
<dbReference type="GO" id="GO:0015031">
    <property type="term" value="P:protein transport"/>
    <property type="evidence" value="ECO:0007669"/>
    <property type="project" value="InterPro"/>
</dbReference>
<comment type="similarity">
    <text evidence="1">Belongs to the IST1 family.</text>
</comment>
<dbReference type="OrthoDB" id="29853at2759"/>
<dbReference type="InterPro" id="IPR005061">
    <property type="entry name" value="Ist1"/>
</dbReference>
<keyword evidence="3" id="KW-1185">Reference proteome</keyword>
<comment type="caution">
    <text evidence="2">The sequence shown here is derived from an EMBL/GenBank/DDBJ whole genome shotgun (WGS) entry which is preliminary data.</text>
</comment>
<evidence type="ECO:0000313" key="2">
    <source>
        <dbReference type="EMBL" id="KAG6511625.1"/>
    </source>
</evidence>
<reference evidence="2 3" key="1">
    <citation type="submission" date="2020-08" db="EMBL/GenBank/DDBJ databases">
        <title>Plant Genome Project.</title>
        <authorList>
            <person name="Zhang R.-G."/>
        </authorList>
    </citation>
    <scope>NUCLEOTIDE SEQUENCE [LARGE SCALE GENOMIC DNA]</scope>
    <source>
        <tissue evidence="2">Rhizome</tissue>
    </source>
</reference>
<dbReference type="FunFam" id="1.20.1260.60:FF:000002">
    <property type="entry name" value="Vacuolar protein sorting-associated protein IST1"/>
    <property type="match status" value="1"/>
</dbReference>
<accession>A0A8J5GPY1</accession>
<name>A0A8J5GPY1_ZINOF</name>
<gene>
    <name evidence="2" type="ORF">ZIOFF_029700</name>
</gene>
<dbReference type="Pfam" id="PF03398">
    <property type="entry name" value="Ist1"/>
    <property type="match status" value="1"/>
</dbReference>
<dbReference type="PANTHER" id="PTHR12161:SF16">
    <property type="entry name" value="REGULATOR OF VPS4 ACTIVITY IN THE MVB PATHWAY PROTEIN"/>
    <property type="match status" value="1"/>
</dbReference>
<dbReference type="AlphaFoldDB" id="A0A8J5GPY1"/>
<protein>
    <recommendedName>
        <fullName evidence="4">Regulator of Vps4 activity in the MVB pathway protein</fullName>
    </recommendedName>
</protein>
<sequence length="274" mass="30699">MGIKKLEFLLGRRRLSKLKPILALALARLSVLRSHHQLRTGQARDQVANLLQLGHLDRALLRAEQVIKEQSTVEAFEILSHYCHLLTERIGLLQEHKECPEELREATSSLIFTSSRCAVELPELAKVSAIFSNKYGKEFASAAVELRNRCRVNPELIQKLSTRSPSLEVKQRTTKEIAAERGIDLEFVEASDPAEALEVKLFDEGAMEKQPETMHVRREEANSDEIFSAEYEDVVTAAKDAYEAAAFAAAAARVAVKLCRSQSEANASYRPEEI</sequence>